<evidence type="ECO:0000313" key="2">
    <source>
        <dbReference type="Proteomes" id="UP000694414"/>
    </source>
</evidence>
<name>A0A8C8YAF2_PROSS</name>
<protein>
    <submittedName>
        <fullName evidence="1">Uncharacterized protein</fullName>
    </submittedName>
</protein>
<sequence length="54" mass="6030">MRIFIAVLFAKSLILKNLRNDAIQILIVSTFHAIFITQLKVAIILVKCLTSAVC</sequence>
<dbReference type="Proteomes" id="UP000694414">
    <property type="component" value="Unplaced"/>
</dbReference>
<evidence type="ECO:0000313" key="1">
    <source>
        <dbReference type="Ensembl" id="ENSPSMP00000000808.1"/>
    </source>
</evidence>
<accession>A0A8C8YAF2</accession>
<dbReference type="Ensembl" id="ENSPSMT00000000920.1">
    <property type="protein sequence ID" value="ENSPSMP00000000808.1"/>
    <property type="gene ID" value="ENSPSMG00000000606.1"/>
</dbReference>
<reference evidence="1" key="2">
    <citation type="submission" date="2025-09" db="UniProtKB">
        <authorList>
            <consortium name="Ensembl"/>
        </authorList>
    </citation>
    <scope>IDENTIFICATION</scope>
</reference>
<keyword evidence="2" id="KW-1185">Reference proteome</keyword>
<reference evidence="1" key="1">
    <citation type="submission" date="2025-08" db="UniProtKB">
        <authorList>
            <consortium name="Ensembl"/>
        </authorList>
    </citation>
    <scope>IDENTIFICATION</scope>
</reference>
<dbReference type="AlphaFoldDB" id="A0A8C8YAF2"/>
<proteinExistence type="predicted"/>
<dbReference type="GeneTree" id="ENSGT00910000148449"/>
<organism evidence="1 2">
    <name type="scientific">Prolemur simus</name>
    <name type="common">Greater bamboo lemur</name>
    <name type="synonym">Hapalemur simus</name>
    <dbReference type="NCBI Taxonomy" id="1328070"/>
    <lineage>
        <taxon>Eukaryota</taxon>
        <taxon>Metazoa</taxon>
        <taxon>Chordata</taxon>
        <taxon>Craniata</taxon>
        <taxon>Vertebrata</taxon>
        <taxon>Euteleostomi</taxon>
        <taxon>Mammalia</taxon>
        <taxon>Eutheria</taxon>
        <taxon>Euarchontoglires</taxon>
        <taxon>Primates</taxon>
        <taxon>Strepsirrhini</taxon>
        <taxon>Lemuriformes</taxon>
        <taxon>Lemuridae</taxon>
        <taxon>Prolemur</taxon>
    </lineage>
</organism>